<feature type="domain" description="SnoaL-like" evidence="2">
    <location>
        <begin position="27"/>
        <end position="130"/>
    </location>
</feature>
<dbReference type="AlphaFoldDB" id="A0A330LVA3"/>
<protein>
    <recommendedName>
        <fullName evidence="2">SnoaL-like domain-containing protein</fullName>
    </recommendedName>
</protein>
<feature type="signal peptide" evidence="1">
    <location>
        <begin position="1"/>
        <end position="19"/>
    </location>
</feature>
<dbReference type="RefSeq" id="WP_112350911.1">
    <property type="nucleotide sequence ID" value="NZ_LS483452.1"/>
</dbReference>
<evidence type="ECO:0000256" key="1">
    <source>
        <dbReference type="SAM" id="SignalP"/>
    </source>
</evidence>
<dbReference type="OrthoDB" id="6387446at2"/>
<dbReference type="KEGG" id="sbk:SHEWBE_0183"/>
<keyword evidence="1" id="KW-0732">Signal</keyword>
<evidence type="ECO:0000313" key="4">
    <source>
        <dbReference type="Proteomes" id="UP000250123"/>
    </source>
</evidence>
<dbReference type="Proteomes" id="UP000250123">
    <property type="component" value="Chromosome SHEWBE"/>
</dbReference>
<gene>
    <name evidence="3" type="ORF">SHEWBE_0183</name>
</gene>
<dbReference type="Pfam" id="PF12680">
    <property type="entry name" value="SnoaL_2"/>
    <property type="match status" value="1"/>
</dbReference>
<dbReference type="EMBL" id="LS483452">
    <property type="protein sequence ID" value="SQH74179.1"/>
    <property type="molecule type" value="Genomic_DNA"/>
</dbReference>
<dbReference type="InterPro" id="IPR032710">
    <property type="entry name" value="NTF2-like_dom_sf"/>
</dbReference>
<dbReference type="InterPro" id="IPR037401">
    <property type="entry name" value="SnoaL-like"/>
</dbReference>
<proteinExistence type="predicted"/>
<organism evidence="3 4">
    <name type="scientific">Shewanella benthica</name>
    <dbReference type="NCBI Taxonomy" id="43661"/>
    <lineage>
        <taxon>Bacteria</taxon>
        <taxon>Pseudomonadati</taxon>
        <taxon>Pseudomonadota</taxon>
        <taxon>Gammaproteobacteria</taxon>
        <taxon>Alteromonadales</taxon>
        <taxon>Shewanellaceae</taxon>
        <taxon>Shewanella</taxon>
    </lineage>
</organism>
<accession>A0A330LVA3</accession>
<name>A0A330LVA3_9GAMM</name>
<dbReference type="Gene3D" id="3.10.450.50">
    <property type="match status" value="1"/>
</dbReference>
<dbReference type="SUPFAM" id="SSF54427">
    <property type="entry name" value="NTF2-like"/>
    <property type="match status" value="1"/>
</dbReference>
<evidence type="ECO:0000259" key="2">
    <source>
        <dbReference type="Pfam" id="PF12680"/>
    </source>
</evidence>
<sequence>MKPYLLAATLSLLPFTAMANQTATEIVEGFIAAYNSHDVKQMVQYTSDDVRWMHVTGTKVEVETSSQEEFAAAMADYFETLKDANATILQMIDSGNYVSTVERVTWDNDGEQLSQCSIGNFHIKNGKLAEFWYLPAHACDEITVEANAEELGPANTVESEIIVQPEIGVLQETQQ</sequence>
<feature type="chain" id="PRO_5016430446" description="SnoaL-like domain-containing protein" evidence="1">
    <location>
        <begin position="20"/>
        <end position="175"/>
    </location>
</feature>
<evidence type="ECO:0000313" key="3">
    <source>
        <dbReference type="EMBL" id="SQH74179.1"/>
    </source>
</evidence>
<reference evidence="4" key="1">
    <citation type="submission" date="2018-06" db="EMBL/GenBank/DDBJ databases">
        <authorList>
            <person name="Cea G.-C."/>
            <person name="William W."/>
        </authorList>
    </citation>
    <scope>NUCLEOTIDE SEQUENCE [LARGE SCALE GENOMIC DNA]</scope>
    <source>
        <strain evidence="4">DB21MT-2</strain>
    </source>
</reference>